<dbReference type="RefSeq" id="WP_167638589.1">
    <property type="nucleotide sequence ID" value="NZ_JAATOP010000008.1"/>
</dbReference>
<comment type="caution">
    <text evidence="2">The sequence shown here is derived from an EMBL/GenBank/DDBJ whole genome shotgun (WGS) entry which is preliminary data.</text>
</comment>
<dbReference type="Pfam" id="PF05751">
    <property type="entry name" value="FixH"/>
    <property type="match status" value="1"/>
</dbReference>
<reference evidence="2 3" key="1">
    <citation type="submission" date="2020-03" db="EMBL/GenBank/DDBJ databases">
        <title>Bacterial isolates of synthetic phycosphere.</title>
        <authorList>
            <person name="Fu H."/>
            <person name="Moran M.A."/>
        </authorList>
    </citation>
    <scope>NUCLEOTIDE SEQUENCE [LARGE SCALE GENOMIC DNA]</scope>
    <source>
        <strain evidence="2 3">HF1</strain>
    </source>
</reference>
<feature type="transmembrane region" description="Helical" evidence="1">
    <location>
        <begin position="14"/>
        <end position="37"/>
    </location>
</feature>
<protein>
    <submittedName>
        <fullName evidence="2">FixH family protein</fullName>
    </submittedName>
</protein>
<organism evidence="2 3">
    <name type="scientific">Marivivens donghaensis</name>
    <dbReference type="NCBI Taxonomy" id="1699413"/>
    <lineage>
        <taxon>Bacteria</taxon>
        <taxon>Pseudomonadati</taxon>
        <taxon>Pseudomonadota</taxon>
        <taxon>Alphaproteobacteria</taxon>
        <taxon>Rhodobacterales</taxon>
        <taxon>Paracoccaceae</taxon>
        <taxon>Marivivens group</taxon>
        <taxon>Marivivens</taxon>
    </lineage>
</organism>
<evidence type="ECO:0000313" key="3">
    <source>
        <dbReference type="Proteomes" id="UP000709466"/>
    </source>
</evidence>
<name>A0ABX0W116_9RHOB</name>
<dbReference type="InterPro" id="IPR008620">
    <property type="entry name" value="FixH"/>
</dbReference>
<dbReference type="PIRSF" id="PIRSF011386">
    <property type="entry name" value="FixH"/>
    <property type="match status" value="1"/>
</dbReference>
<keyword evidence="1" id="KW-0472">Membrane</keyword>
<accession>A0ABX0W116</accession>
<dbReference type="Proteomes" id="UP000709466">
    <property type="component" value="Unassembled WGS sequence"/>
</dbReference>
<gene>
    <name evidence="2" type="ORF">HCZ30_12275</name>
</gene>
<evidence type="ECO:0000313" key="2">
    <source>
        <dbReference type="EMBL" id="NIY73201.1"/>
    </source>
</evidence>
<keyword evidence="3" id="KW-1185">Reference proteome</keyword>
<dbReference type="InterPro" id="IPR018037">
    <property type="entry name" value="FixH_proteobacterial"/>
</dbReference>
<proteinExistence type="predicted"/>
<keyword evidence="1" id="KW-0812">Transmembrane</keyword>
<keyword evidence="1" id="KW-1133">Transmembrane helix</keyword>
<dbReference type="EMBL" id="JAATOP010000008">
    <property type="protein sequence ID" value="NIY73201.1"/>
    <property type="molecule type" value="Genomic_DNA"/>
</dbReference>
<sequence>MTGFFRGPITGSKFFAIFASFFIVIIAVNIVMATSAIETFPGLVVKNSYVASQSFDRDRAAQEALGWTVDATVDGDHIEIAITNVNGSAVEPATVVATFGRPTTTRDDQVLDLTFDGSVFRGPIDYEPGQWRLWITATADDGTEFKQELQVHIRG</sequence>
<evidence type="ECO:0000256" key="1">
    <source>
        <dbReference type="SAM" id="Phobius"/>
    </source>
</evidence>